<keyword evidence="3 6" id="KW-0187">Copper transport</keyword>
<keyword evidence="2 6" id="KW-0812">Transmembrane</keyword>
<protein>
    <recommendedName>
        <fullName evidence="6">Copper transport protein</fullName>
    </recommendedName>
</protein>
<dbReference type="Pfam" id="PF04145">
    <property type="entry name" value="Ctr"/>
    <property type="match status" value="1"/>
</dbReference>
<name>A0AA39E3E4_VITRO</name>
<evidence type="ECO:0000313" key="8">
    <source>
        <dbReference type="Proteomes" id="UP001168098"/>
    </source>
</evidence>
<evidence type="ECO:0000256" key="2">
    <source>
        <dbReference type="ARBA" id="ARBA00022692"/>
    </source>
</evidence>
<gene>
    <name evidence="7" type="ORF">PVL29_003656</name>
</gene>
<comment type="caution">
    <text evidence="7">The sequence shown here is derived from an EMBL/GenBank/DDBJ whole genome shotgun (WGS) entry which is preliminary data.</text>
</comment>
<evidence type="ECO:0000256" key="4">
    <source>
        <dbReference type="ARBA" id="ARBA00022989"/>
    </source>
</evidence>
<keyword evidence="4 6" id="KW-1133">Transmembrane helix</keyword>
<dbReference type="AlphaFoldDB" id="A0AA39E3E4"/>
<dbReference type="GO" id="GO:0005375">
    <property type="term" value="F:copper ion transmembrane transporter activity"/>
    <property type="evidence" value="ECO:0007669"/>
    <property type="project" value="UniProtKB-UniRule"/>
</dbReference>
<feature type="transmembrane region" description="Helical" evidence="6">
    <location>
        <begin position="69"/>
        <end position="96"/>
    </location>
</feature>
<proteinExistence type="inferred from homology"/>
<keyword evidence="8" id="KW-1185">Reference proteome</keyword>
<evidence type="ECO:0000313" key="7">
    <source>
        <dbReference type="EMBL" id="KAJ9705684.1"/>
    </source>
</evidence>
<evidence type="ECO:0000256" key="6">
    <source>
        <dbReference type="RuleBase" id="RU367022"/>
    </source>
</evidence>
<keyword evidence="6" id="KW-0813">Transport</keyword>
<keyword evidence="5 6" id="KW-0472">Membrane</keyword>
<dbReference type="InterPro" id="IPR007274">
    <property type="entry name" value="Cop_transporter"/>
</dbReference>
<organism evidence="7 8">
    <name type="scientific">Vitis rotundifolia</name>
    <name type="common">Muscadine grape</name>
    <dbReference type="NCBI Taxonomy" id="103349"/>
    <lineage>
        <taxon>Eukaryota</taxon>
        <taxon>Viridiplantae</taxon>
        <taxon>Streptophyta</taxon>
        <taxon>Embryophyta</taxon>
        <taxon>Tracheophyta</taxon>
        <taxon>Spermatophyta</taxon>
        <taxon>Magnoliopsida</taxon>
        <taxon>eudicotyledons</taxon>
        <taxon>Gunneridae</taxon>
        <taxon>Pentapetalae</taxon>
        <taxon>rosids</taxon>
        <taxon>Vitales</taxon>
        <taxon>Vitaceae</taxon>
        <taxon>Viteae</taxon>
        <taxon>Vitis</taxon>
    </lineage>
</organism>
<evidence type="ECO:0000256" key="1">
    <source>
        <dbReference type="ARBA" id="ARBA00006921"/>
    </source>
</evidence>
<sequence>MAQHGGFWFGVDVDILFTGWPSGYGYFHFYMALVLVYMLSMCAQMFAMTPMTSPKMVPKSLIRHAALHCLRTFITFLVLLCVITFNLGVLITVLLGHVGGYVALTMYIHYHYPAPVADAPANDEKA</sequence>
<evidence type="ECO:0000256" key="5">
    <source>
        <dbReference type="ARBA" id="ARBA00023136"/>
    </source>
</evidence>
<evidence type="ECO:0000256" key="3">
    <source>
        <dbReference type="ARBA" id="ARBA00022796"/>
    </source>
</evidence>
<dbReference type="GO" id="GO:0016020">
    <property type="term" value="C:membrane"/>
    <property type="evidence" value="ECO:0007669"/>
    <property type="project" value="UniProtKB-SubCell"/>
</dbReference>
<accession>A0AA39E3E4</accession>
<dbReference type="EMBL" id="JARBHA010000003">
    <property type="protein sequence ID" value="KAJ9705684.1"/>
    <property type="molecule type" value="Genomic_DNA"/>
</dbReference>
<comment type="subcellular location">
    <subcellularLocation>
        <location evidence="6">Membrane</location>
        <topology evidence="6">Multi-pass membrane protein</topology>
    </subcellularLocation>
</comment>
<dbReference type="Proteomes" id="UP001168098">
    <property type="component" value="Unassembled WGS sequence"/>
</dbReference>
<comment type="similarity">
    <text evidence="1 6">Belongs to the copper transporter (Ctr) (TC 1.A.56) family. SLC31A subfamily.</text>
</comment>
<keyword evidence="6" id="KW-0406">Ion transport</keyword>
<keyword evidence="6" id="KW-0186">Copper</keyword>
<reference evidence="7 8" key="1">
    <citation type="journal article" date="2023" name="BMC Biotechnol.">
        <title>Vitis rotundifolia cv Carlos genome sequencing.</title>
        <authorList>
            <person name="Huff M."/>
            <person name="Hulse-Kemp A."/>
            <person name="Scheffler B."/>
            <person name="Youngblood R."/>
            <person name="Simpson S."/>
            <person name="Babiker E."/>
            <person name="Staton M."/>
        </authorList>
    </citation>
    <scope>NUCLEOTIDE SEQUENCE [LARGE SCALE GENOMIC DNA]</scope>
    <source>
        <tissue evidence="7">Leaf</tissue>
    </source>
</reference>